<evidence type="ECO:0000256" key="1">
    <source>
        <dbReference type="SAM" id="MobiDB-lite"/>
    </source>
</evidence>
<name>A0A2M9CHD3_9MICO</name>
<dbReference type="Proteomes" id="UP000228758">
    <property type="component" value="Unassembled WGS sequence"/>
</dbReference>
<sequence>MSDIDDTTNDARDESLELRREQDREVRRLADEGEGSGRNDDADAPSPDHHNAETESDTESGGPA</sequence>
<dbReference type="AlphaFoldDB" id="A0A2M9CHD3"/>
<evidence type="ECO:0000313" key="2">
    <source>
        <dbReference type="EMBL" id="PJJ71280.1"/>
    </source>
</evidence>
<reference evidence="2 3" key="1">
    <citation type="submission" date="2017-11" db="EMBL/GenBank/DDBJ databases">
        <title>Genomic Encyclopedia of Archaeal and Bacterial Type Strains, Phase II (KMG-II): From Individual Species to Whole Genera.</title>
        <authorList>
            <person name="Goeker M."/>
        </authorList>
    </citation>
    <scope>NUCLEOTIDE SEQUENCE [LARGE SCALE GENOMIC DNA]</scope>
    <source>
        <strain evidence="2 3">DSM 27393</strain>
    </source>
</reference>
<dbReference type="RefSeq" id="WP_100363592.1">
    <property type="nucleotide sequence ID" value="NZ_PGFF01000001.1"/>
</dbReference>
<dbReference type="EMBL" id="PGFF01000001">
    <property type="protein sequence ID" value="PJJ71280.1"/>
    <property type="molecule type" value="Genomic_DNA"/>
</dbReference>
<evidence type="ECO:0000313" key="3">
    <source>
        <dbReference type="Proteomes" id="UP000228758"/>
    </source>
</evidence>
<organism evidence="2 3">
    <name type="scientific">Diaminobutyricimonas aerilata</name>
    <dbReference type="NCBI Taxonomy" id="1162967"/>
    <lineage>
        <taxon>Bacteria</taxon>
        <taxon>Bacillati</taxon>
        <taxon>Actinomycetota</taxon>
        <taxon>Actinomycetes</taxon>
        <taxon>Micrococcales</taxon>
        <taxon>Microbacteriaceae</taxon>
        <taxon>Diaminobutyricimonas</taxon>
    </lineage>
</organism>
<gene>
    <name evidence="2" type="ORF">CLV46_0823</name>
</gene>
<proteinExistence type="predicted"/>
<accession>A0A2M9CHD3</accession>
<feature type="region of interest" description="Disordered" evidence="1">
    <location>
        <begin position="1"/>
        <end position="64"/>
    </location>
</feature>
<comment type="caution">
    <text evidence="2">The sequence shown here is derived from an EMBL/GenBank/DDBJ whole genome shotgun (WGS) entry which is preliminary data.</text>
</comment>
<feature type="compositionally biased region" description="Basic and acidic residues" evidence="1">
    <location>
        <begin position="9"/>
        <end position="53"/>
    </location>
</feature>
<keyword evidence="3" id="KW-1185">Reference proteome</keyword>
<protein>
    <submittedName>
        <fullName evidence="2">Uncharacterized protein</fullName>
    </submittedName>
</protein>